<dbReference type="EMBL" id="QNRE01000020">
    <property type="protein sequence ID" value="RBO83006.1"/>
    <property type="molecule type" value="Genomic_DNA"/>
</dbReference>
<name>A0A366CZ78_9NOCA</name>
<reference evidence="1 2" key="1">
    <citation type="submission" date="2018-06" db="EMBL/GenBank/DDBJ databases">
        <title>Genomic Encyclopedia of Type Strains, Phase IV (KMG-IV): sequencing the most valuable type-strain genomes for metagenomic binning, comparative biology and taxonomic classification.</title>
        <authorList>
            <person name="Goeker M."/>
        </authorList>
    </citation>
    <scope>NUCLEOTIDE SEQUENCE [LARGE SCALE GENOMIC DNA]</scope>
    <source>
        <strain evidence="1 2">DSM 44599</strain>
    </source>
</reference>
<gene>
    <name evidence="1" type="ORF">DFR74_1205</name>
</gene>
<accession>A0A366CZ78</accession>
<proteinExistence type="predicted"/>
<sequence>MATRDPRLPARLTLDLIDGSLLAELPPGIDREVLHRWSAFRAGPD</sequence>
<dbReference type="AlphaFoldDB" id="A0A366CZ78"/>
<evidence type="ECO:0000313" key="2">
    <source>
        <dbReference type="Proteomes" id="UP000252586"/>
    </source>
</evidence>
<comment type="caution">
    <text evidence="1">The sequence shown here is derived from an EMBL/GenBank/DDBJ whole genome shotgun (WGS) entry which is preliminary data.</text>
</comment>
<dbReference type="RefSeq" id="WP_157115880.1">
    <property type="nucleotide sequence ID" value="NZ_CP107943.1"/>
</dbReference>
<protein>
    <submittedName>
        <fullName evidence="1">Uncharacterized protein</fullName>
    </submittedName>
</protein>
<keyword evidence="2" id="KW-1185">Reference proteome</keyword>
<dbReference type="Proteomes" id="UP000252586">
    <property type="component" value="Unassembled WGS sequence"/>
</dbReference>
<evidence type="ECO:0000313" key="1">
    <source>
        <dbReference type="EMBL" id="RBO83006.1"/>
    </source>
</evidence>
<organism evidence="1 2">
    <name type="scientific">Nocardia puris</name>
    <dbReference type="NCBI Taxonomy" id="208602"/>
    <lineage>
        <taxon>Bacteria</taxon>
        <taxon>Bacillati</taxon>
        <taxon>Actinomycetota</taxon>
        <taxon>Actinomycetes</taxon>
        <taxon>Mycobacteriales</taxon>
        <taxon>Nocardiaceae</taxon>
        <taxon>Nocardia</taxon>
    </lineage>
</organism>